<protein>
    <submittedName>
        <fullName evidence="9">Zn-dependent alcohol dehydrogenase</fullName>
    </submittedName>
</protein>
<keyword evidence="6" id="KW-0520">NAD</keyword>
<dbReference type="PANTHER" id="PTHR43880:SF12">
    <property type="entry name" value="ALCOHOL DEHYDROGENASE CLASS-3"/>
    <property type="match status" value="1"/>
</dbReference>
<name>A0A840NLT2_9PSEU</name>
<dbReference type="PANTHER" id="PTHR43880">
    <property type="entry name" value="ALCOHOL DEHYDROGENASE"/>
    <property type="match status" value="1"/>
</dbReference>
<dbReference type="EMBL" id="JACHIV010000001">
    <property type="protein sequence ID" value="MBB5070239.1"/>
    <property type="molecule type" value="Genomic_DNA"/>
</dbReference>
<evidence type="ECO:0000256" key="5">
    <source>
        <dbReference type="ARBA" id="ARBA00023002"/>
    </source>
</evidence>
<sequence length="373" mass="38399">MRVNAAVLEQYGDPLRLRELELDEPGPQEVLVRIAATGVCASDAHTRAGRIPSPLPVVLGHEGAGVVVATGSEVGHVAAGDHVALSWMPSCGRCRHCEGGRPVLCAVSAPALLGGTLMDGGVRMRDEGRDVHHYSFLSTFADHAVVPAASAVRIRDDVPLAVAALVGCGVLTGYGSVVNRAKVAPGSSVLIYGAGGVGLSAVMAACNSGALRVIVVDPKADKRDGATAFGATHVIDPSERPVVETVRAMTDGLGADVSIDAVGGEGVLGEAFDATATGGTIVCVGVPGPDAYAAVPGARFVREEKYLTGSLYGSSRPGQDIPALLNLFAAGRLPVDKLISRTYPLERINDTFDDMLAGELRRGVVVLDEALAW</sequence>
<proteinExistence type="inferred from homology"/>
<dbReference type="SMART" id="SM00829">
    <property type="entry name" value="PKS_ER"/>
    <property type="match status" value="1"/>
</dbReference>
<dbReference type="FunFam" id="3.40.50.720:FF:000003">
    <property type="entry name" value="S-(hydroxymethyl)glutathione dehydrogenase"/>
    <property type="match status" value="1"/>
</dbReference>
<dbReference type="InterPro" id="IPR020843">
    <property type="entry name" value="ER"/>
</dbReference>
<evidence type="ECO:0000256" key="4">
    <source>
        <dbReference type="ARBA" id="ARBA00022833"/>
    </source>
</evidence>
<dbReference type="CDD" id="cd08279">
    <property type="entry name" value="Zn_ADH_class_III"/>
    <property type="match status" value="1"/>
</dbReference>
<dbReference type="Gene3D" id="3.40.50.720">
    <property type="entry name" value="NAD(P)-binding Rossmann-like Domain"/>
    <property type="match status" value="1"/>
</dbReference>
<evidence type="ECO:0000256" key="1">
    <source>
        <dbReference type="ARBA" id="ARBA00001947"/>
    </source>
</evidence>
<gene>
    <name evidence="9" type="ORF">BJ969_003327</name>
</gene>
<dbReference type="InterPro" id="IPR013149">
    <property type="entry name" value="ADH-like_C"/>
</dbReference>
<dbReference type="InterPro" id="IPR011032">
    <property type="entry name" value="GroES-like_sf"/>
</dbReference>
<comment type="similarity">
    <text evidence="2 7">Belongs to the zinc-containing alcohol dehydrogenase family.</text>
</comment>
<keyword evidence="3 7" id="KW-0479">Metal-binding</keyword>
<evidence type="ECO:0000256" key="6">
    <source>
        <dbReference type="ARBA" id="ARBA00023027"/>
    </source>
</evidence>
<accession>A0A840NLT2</accession>
<keyword evidence="10" id="KW-1185">Reference proteome</keyword>
<dbReference type="Pfam" id="PF00107">
    <property type="entry name" value="ADH_zinc_N"/>
    <property type="match status" value="1"/>
</dbReference>
<organism evidence="9 10">
    <name type="scientific">Saccharopolyspora gloriosae</name>
    <dbReference type="NCBI Taxonomy" id="455344"/>
    <lineage>
        <taxon>Bacteria</taxon>
        <taxon>Bacillati</taxon>
        <taxon>Actinomycetota</taxon>
        <taxon>Actinomycetes</taxon>
        <taxon>Pseudonocardiales</taxon>
        <taxon>Pseudonocardiaceae</taxon>
        <taxon>Saccharopolyspora</taxon>
    </lineage>
</organism>
<dbReference type="GO" id="GO:0008270">
    <property type="term" value="F:zinc ion binding"/>
    <property type="evidence" value="ECO:0007669"/>
    <property type="project" value="InterPro"/>
</dbReference>
<evidence type="ECO:0000256" key="2">
    <source>
        <dbReference type="ARBA" id="ARBA00008072"/>
    </source>
</evidence>
<reference evidence="9 10" key="1">
    <citation type="submission" date="2020-08" db="EMBL/GenBank/DDBJ databases">
        <title>Sequencing the genomes of 1000 actinobacteria strains.</title>
        <authorList>
            <person name="Klenk H.-P."/>
        </authorList>
    </citation>
    <scope>NUCLEOTIDE SEQUENCE [LARGE SCALE GENOMIC DNA]</scope>
    <source>
        <strain evidence="9 10">DSM 45582</strain>
    </source>
</reference>
<dbReference type="RefSeq" id="WP_184479798.1">
    <property type="nucleotide sequence ID" value="NZ_JACHIV010000001.1"/>
</dbReference>
<dbReference type="GO" id="GO:0046294">
    <property type="term" value="P:formaldehyde catabolic process"/>
    <property type="evidence" value="ECO:0007669"/>
    <property type="project" value="TreeGrafter"/>
</dbReference>
<dbReference type="SUPFAM" id="SSF50129">
    <property type="entry name" value="GroES-like"/>
    <property type="match status" value="2"/>
</dbReference>
<evidence type="ECO:0000256" key="7">
    <source>
        <dbReference type="RuleBase" id="RU361277"/>
    </source>
</evidence>
<dbReference type="GO" id="GO:0051903">
    <property type="term" value="F:S-(hydroxymethyl)glutathione dehydrogenase [NAD(P)+] activity"/>
    <property type="evidence" value="ECO:0007669"/>
    <property type="project" value="TreeGrafter"/>
</dbReference>
<dbReference type="InterPro" id="IPR013154">
    <property type="entry name" value="ADH-like_N"/>
</dbReference>
<evidence type="ECO:0000313" key="10">
    <source>
        <dbReference type="Proteomes" id="UP000580474"/>
    </source>
</evidence>
<dbReference type="Proteomes" id="UP000580474">
    <property type="component" value="Unassembled WGS sequence"/>
</dbReference>
<dbReference type="InterPro" id="IPR036291">
    <property type="entry name" value="NAD(P)-bd_dom_sf"/>
</dbReference>
<dbReference type="Gene3D" id="3.90.180.10">
    <property type="entry name" value="Medium-chain alcohol dehydrogenases, catalytic domain"/>
    <property type="match status" value="1"/>
</dbReference>
<evidence type="ECO:0000259" key="8">
    <source>
        <dbReference type="SMART" id="SM00829"/>
    </source>
</evidence>
<comment type="caution">
    <text evidence="9">The sequence shown here is derived from an EMBL/GenBank/DDBJ whole genome shotgun (WGS) entry which is preliminary data.</text>
</comment>
<dbReference type="PROSITE" id="PS00059">
    <property type="entry name" value="ADH_ZINC"/>
    <property type="match status" value="1"/>
</dbReference>
<dbReference type="InterPro" id="IPR002328">
    <property type="entry name" value="ADH_Zn_CS"/>
</dbReference>
<keyword evidence="5" id="KW-0560">Oxidoreductase</keyword>
<dbReference type="SUPFAM" id="SSF51735">
    <property type="entry name" value="NAD(P)-binding Rossmann-fold domains"/>
    <property type="match status" value="1"/>
</dbReference>
<keyword evidence="4 7" id="KW-0862">Zinc</keyword>
<evidence type="ECO:0000256" key="3">
    <source>
        <dbReference type="ARBA" id="ARBA00022723"/>
    </source>
</evidence>
<comment type="cofactor">
    <cofactor evidence="1 7">
        <name>Zn(2+)</name>
        <dbReference type="ChEBI" id="CHEBI:29105"/>
    </cofactor>
</comment>
<dbReference type="Pfam" id="PF08240">
    <property type="entry name" value="ADH_N"/>
    <property type="match status" value="1"/>
</dbReference>
<evidence type="ECO:0000313" key="9">
    <source>
        <dbReference type="EMBL" id="MBB5070239.1"/>
    </source>
</evidence>
<dbReference type="GO" id="GO:0005829">
    <property type="term" value="C:cytosol"/>
    <property type="evidence" value="ECO:0007669"/>
    <property type="project" value="TreeGrafter"/>
</dbReference>
<feature type="domain" description="Enoyl reductase (ER)" evidence="8">
    <location>
        <begin position="12"/>
        <end position="367"/>
    </location>
</feature>
<dbReference type="AlphaFoldDB" id="A0A840NLT2"/>